<feature type="chain" id="PRO_5015414478" evidence="1">
    <location>
        <begin position="24"/>
        <end position="310"/>
    </location>
</feature>
<name>A0A2U3KYL3_9BACT</name>
<protein>
    <submittedName>
        <fullName evidence="2">Putative esterase</fullName>
    </submittedName>
</protein>
<dbReference type="InterPro" id="IPR050583">
    <property type="entry name" value="Mycobacterial_A85_antigen"/>
</dbReference>
<accession>A0A2U3KYL3</accession>
<dbReference type="Proteomes" id="UP000238701">
    <property type="component" value="Unassembled WGS sequence"/>
</dbReference>
<proteinExistence type="predicted"/>
<keyword evidence="1" id="KW-0732">Signal</keyword>
<dbReference type="AlphaFoldDB" id="A0A2U3KYL3"/>
<evidence type="ECO:0000256" key="1">
    <source>
        <dbReference type="SAM" id="SignalP"/>
    </source>
</evidence>
<dbReference type="InterPro" id="IPR000801">
    <property type="entry name" value="Esterase-like"/>
</dbReference>
<feature type="signal peptide" evidence="1">
    <location>
        <begin position="1"/>
        <end position="23"/>
    </location>
</feature>
<dbReference type="PANTHER" id="PTHR48098:SF1">
    <property type="entry name" value="DIACYLGLYCEROL ACYLTRANSFERASE_MYCOLYLTRANSFERASE AG85A"/>
    <property type="match status" value="1"/>
</dbReference>
<organism evidence="2 3">
    <name type="scientific">Candidatus Sulfotelmatobacter kueseliae</name>
    <dbReference type="NCBI Taxonomy" id="2042962"/>
    <lineage>
        <taxon>Bacteria</taxon>
        <taxon>Pseudomonadati</taxon>
        <taxon>Acidobacteriota</taxon>
        <taxon>Terriglobia</taxon>
        <taxon>Terriglobales</taxon>
        <taxon>Candidatus Korobacteraceae</taxon>
        <taxon>Candidatus Sulfotelmatobacter</taxon>
    </lineage>
</organism>
<evidence type="ECO:0000313" key="2">
    <source>
        <dbReference type="EMBL" id="SPF44728.1"/>
    </source>
</evidence>
<dbReference type="Pfam" id="PF00756">
    <property type="entry name" value="Esterase"/>
    <property type="match status" value="1"/>
</dbReference>
<dbReference type="GO" id="GO:0016747">
    <property type="term" value="F:acyltransferase activity, transferring groups other than amino-acyl groups"/>
    <property type="evidence" value="ECO:0007669"/>
    <property type="project" value="TreeGrafter"/>
</dbReference>
<sequence>MSVWPRRSLLPVLVCLLFVSHLAAQSRIDCSALHSRILKQIVHYCVYLPSGYDAGASQHPVRRYPVLYFLHGLGDNEQTLFNSGGWTLLDDLRSHQKIGDFLIVVPEGRRSFYINSADGSVRYNDFFLQEFLPSIDHAYRVLPGRAGRAISGVSMGGYGALRFAFAHPELFSAVSAQSAALITESPRQLDAASQAGSPLGGVLAAVFGKPINVAHWNDNNPFVLAKKNVAGLKKMAIYLNCGQDDNYGFETGAALLHDEMEKEGVPHEYHAYPGDHSISYFLAHFAEVMEFHSREFGRLPAARVSTERRH</sequence>
<dbReference type="Gene3D" id="3.40.50.1820">
    <property type="entry name" value="alpha/beta hydrolase"/>
    <property type="match status" value="1"/>
</dbReference>
<dbReference type="InterPro" id="IPR029058">
    <property type="entry name" value="AB_hydrolase_fold"/>
</dbReference>
<reference evidence="3" key="1">
    <citation type="submission" date="2018-02" db="EMBL/GenBank/DDBJ databases">
        <authorList>
            <person name="Hausmann B."/>
        </authorList>
    </citation>
    <scope>NUCLEOTIDE SEQUENCE [LARGE SCALE GENOMIC DNA]</scope>
    <source>
        <strain evidence="3">Peat soil MAG SbA1</strain>
    </source>
</reference>
<evidence type="ECO:0000313" key="3">
    <source>
        <dbReference type="Proteomes" id="UP000238701"/>
    </source>
</evidence>
<dbReference type="EMBL" id="OMOD01000150">
    <property type="protein sequence ID" value="SPF44728.1"/>
    <property type="molecule type" value="Genomic_DNA"/>
</dbReference>
<dbReference type="SUPFAM" id="SSF53474">
    <property type="entry name" value="alpha/beta-Hydrolases"/>
    <property type="match status" value="1"/>
</dbReference>
<dbReference type="PANTHER" id="PTHR48098">
    <property type="entry name" value="ENTEROCHELIN ESTERASE-RELATED"/>
    <property type="match status" value="1"/>
</dbReference>
<gene>
    <name evidence="2" type="ORF">SBA1_550093</name>
</gene>